<dbReference type="EMBL" id="ML976615">
    <property type="protein sequence ID" value="KAF1848880.1"/>
    <property type="molecule type" value="Genomic_DNA"/>
</dbReference>
<evidence type="ECO:0000313" key="3">
    <source>
        <dbReference type="Proteomes" id="UP000800039"/>
    </source>
</evidence>
<dbReference type="OrthoDB" id="3753180at2759"/>
<name>A0A9P4GNM0_9PLEO</name>
<feature type="chain" id="PRO_5040492615" evidence="1">
    <location>
        <begin position="17"/>
        <end position="187"/>
    </location>
</feature>
<gene>
    <name evidence="2" type="ORF">K460DRAFT_304457</name>
</gene>
<keyword evidence="3" id="KW-1185">Reference proteome</keyword>
<protein>
    <submittedName>
        <fullName evidence="2">Uncharacterized protein</fullName>
    </submittedName>
</protein>
<dbReference type="Proteomes" id="UP000800039">
    <property type="component" value="Unassembled WGS sequence"/>
</dbReference>
<dbReference type="GeneID" id="63847226"/>
<evidence type="ECO:0000256" key="1">
    <source>
        <dbReference type="SAM" id="SignalP"/>
    </source>
</evidence>
<feature type="signal peptide" evidence="1">
    <location>
        <begin position="1"/>
        <end position="16"/>
    </location>
</feature>
<dbReference type="AlphaFoldDB" id="A0A9P4GNM0"/>
<proteinExistence type="predicted"/>
<keyword evidence="1" id="KW-0732">Signal</keyword>
<accession>A0A9P4GNM0</accession>
<dbReference type="RefSeq" id="XP_040791443.1">
    <property type="nucleotide sequence ID" value="XM_040929974.1"/>
</dbReference>
<comment type="caution">
    <text evidence="2">The sequence shown here is derived from an EMBL/GenBank/DDBJ whole genome shotgun (WGS) entry which is preliminary data.</text>
</comment>
<evidence type="ECO:0000313" key="2">
    <source>
        <dbReference type="EMBL" id="KAF1848880.1"/>
    </source>
</evidence>
<reference evidence="2" key="1">
    <citation type="submission" date="2020-01" db="EMBL/GenBank/DDBJ databases">
        <authorList>
            <consortium name="DOE Joint Genome Institute"/>
            <person name="Haridas S."/>
            <person name="Albert R."/>
            <person name="Binder M."/>
            <person name="Bloem J."/>
            <person name="Labutti K."/>
            <person name="Salamov A."/>
            <person name="Andreopoulos B."/>
            <person name="Baker S.E."/>
            <person name="Barry K."/>
            <person name="Bills G."/>
            <person name="Bluhm B.H."/>
            <person name="Cannon C."/>
            <person name="Castanera R."/>
            <person name="Culley D.E."/>
            <person name="Daum C."/>
            <person name="Ezra D."/>
            <person name="Gonzalez J.B."/>
            <person name="Henrissat B."/>
            <person name="Kuo A."/>
            <person name="Liang C."/>
            <person name="Lipzen A."/>
            <person name="Lutzoni F."/>
            <person name="Magnuson J."/>
            <person name="Mondo S."/>
            <person name="Nolan M."/>
            <person name="Ohm R."/>
            <person name="Pangilinan J."/>
            <person name="Park H.-J."/>
            <person name="Ramirez L."/>
            <person name="Alfaro M."/>
            <person name="Sun H."/>
            <person name="Tritt A."/>
            <person name="Yoshinaga Y."/>
            <person name="Zwiers L.-H."/>
            <person name="Turgeon B.G."/>
            <person name="Goodwin S.B."/>
            <person name="Spatafora J.W."/>
            <person name="Crous P.W."/>
            <person name="Grigoriev I.V."/>
        </authorList>
    </citation>
    <scope>NUCLEOTIDE SEQUENCE</scope>
    <source>
        <strain evidence="2">CBS 394.84</strain>
    </source>
</reference>
<organism evidence="2 3">
    <name type="scientific">Cucurbitaria berberidis CBS 394.84</name>
    <dbReference type="NCBI Taxonomy" id="1168544"/>
    <lineage>
        <taxon>Eukaryota</taxon>
        <taxon>Fungi</taxon>
        <taxon>Dikarya</taxon>
        <taxon>Ascomycota</taxon>
        <taxon>Pezizomycotina</taxon>
        <taxon>Dothideomycetes</taxon>
        <taxon>Pleosporomycetidae</taxon>
        <taxon>Pleosporales</taxon>
        <taxon>Pleosporineae</taxon>
        <taxon>Cucurbitariaceae</taxon>
        <taxon>Cucurbitaria</taxon>
    </lineage>
</organism>
<sequence length="187" mass="19895">MHISMLLSMFIATALAAPFDQKETRSTGNAHDSLWKPAAGTRGLCNSASDKVISFDTGPQPETIVNNACAAMMPTCAYQEHVSHDVFCIQTVDWQLPGPKNSTQPANIEAKASNAVVNGWVIKFAVTPAQQPPESAGVFWTVADCYGYFVYLLAGCHSQQGFGVGRIVVGGNTSLNGTMLETTIVPA</sequence>